<evidence type="ECO:0000256" key="5">
    <source>
        <dbReference type="ARBA" id="ARBA00022989"/>
    </source>
</evidence>
<organism evidence="13 14">
    <name type="scientific">Galbitalea soli</name>
    <dbReference type="NCBI Taxonomy" id="1268042"/>
    <lineage>
        <taxon>Bacteria</taxon>
        <taxon>Bacillati</taxon>
        <taxon>Actinomycetota</taxon>
        <taxon>Actinomycetes</taxon>
        <taxon>Micrococcales</taxon>
        <taxon>Microbacteriaceae</taxon>
        <taxon>Galbitalea</taxon>
    </lineage>
</organism>
<dbReference type="Proteomes" id="UP000479756">
    <property type="component" value="Unassembled WGS sequence"/>
</dbReference>
<feature type="transmembrane region" description="Helical" evidence="12">
    <location>
        <begin position="226"/>
        <end position="244"/>
    </location>
</feature>
<dbReference type="GO" id="GO:0016020">
    <property type="term" value="C:membrane"/>
    <property type="evidence" value="ECO:0007669"/>
    <property type="project" value="UniProtKB-SubCell"/>
</dbReference>
<keyword evidence="3 12" id="KW-0812">Transmembrane</keyword>
<keyword evidence="6" id="KW-0560">Oxidoreductase</keyword>
<dbReference type="InterPro" id="IPR003780">
    <property type="entry name" value="COX15/CtaA_fam"/>
</dbReference>
<comment type="subcellular location">
    <subcellularLocation>
        <location evidence="1">Membrane</location>
        <topology evidence="1">Multi-pass membrane protein</topology>
    </subcellularLocation>
</comment>
<evidence type="ECO:0000256" key="2">
    <source>
        <dbReference type="ARBA" id="ARBA00022475"/>
    </source>
</evidence>
<evidence type="ECO:0000256" key="11">
    <source>
        <dbReference type="ARBA" id="ARBA00023444"/>
    </source>
</evidence>
<feature type="transmembrane region" description="Helical" evidence="12">
    <location>
        <begin position="256"/>
        <end position="276"/>
    </location>
</feature>
<keyword evidence="4" id="KW-0479">Metal-binding</keyword>
<keyword evidence="14" id="KW-1185">Reference proteome</keyword>
<feature type="transmembrane region" description="Helical" evidence="12">
    <location>
        <begin position="167"/>
        <end position="192"/>
    </location>
</feature>
<dbReference type="EMBL" id="JAAGWZ010000001">
    <property type="protein sequence ID" value="NEM90154.1"/>
    <property type="molecule type" value="Genomic_DNA"/>
</dbReference>
<evidence type="ECO:0000256" key="4">
    <source>
        <dbReference type="ARBA" id="ARBA00022723"/>
    </source>
</evidence>
<sequence>MKPLLSRLGELLPHDVSRSVRVLAWASFVLQVVLIGTGGAVRLTASGLGCPTWPECTDRSFVNTPEMGIHGVIEFSNRMLTFVLAVVVIAMFLAVVRNRRERRDLFTLALVQGLSIPFQAVLGGITVLTGLNPYVVGAHFVVSIALVVVTVVLVYRVRTGPRGTDGSVGGVVVPLAHLTSFFVAVTVMVGILTTGAGPHAGDNSNPDKLAPRNGLDPVVLQHVHSWPAYVTFGLTILLVALLWRRHSEDAVRRTRRFAGILVSIELVQIAVGVTQARTGLPVGLVGIHMVLAALLVAAMTALILSLRVSRPKESGLRAAESAAGAVPRG</sequence>
<keyword evidence="7" id="KW-0408">Iron</keyword>
<comment type="pathway">
    <text evidence="11">Porphyrin-containing compound metabolism.</text>
</comment>
<feature type="transmembrane region" description="Helical" evidence="12">
    <location>
        <begin position="79"/>
        <end position="96"/>
    </location>
</feature>
<keyword evidence="10" id="KW-1015">Disulfide bond</keyword>
<keyword evidence="2" id="KW-1003">Cell membrane</keyword>
<evidence type="ECO:0000256" key="8">
    <source>
        <dbReference type="ARBA" id="ARBA00023133"/>
    </source>
</evidence>
<dbReference type="Pfam" id="PF02628">
    <property type="entry name" value="COX15-CtaA"/>
    <property type="match status" value="1"/>
</dbReference>
<dbReference type="RefSeq" id="WP_163471828.1">
    <property type="nucleotide sequence ID" value="NZ_JAAGWZ010000001.1"/>
</dbReference>
<evidence type="ECO:0000256" key="10">
    <source>
        <dbReference type="ARBA" id="ARBA00023157"/>
    </source>
</evidence>
<evidence type="ECO:0000313" key="14">
    <source>
        <dbReference type="Proteomes" id="UP000479756"/>
    </source>
</evidence>
<dbReference type="GO" id="GO:0006784">
    <property type="term" value="P:heme A biosynthetic process"/>
    <property type="evidence" value="ECO:0007669"/>
    <property type="project" value="InterPro"/>
</dbReference>
<evidence type="ECO:0000256" key="3">
    <source>
        <dbReference type="ARBA" id="ARBA00022692"/>
    </source>
</evidence>
<feature type="transmembrane region" description="Helical" evidence="12">
    <location>
        <begin position="108"/>
        <end position="128"/>
    </location>
</feature>
<dbReference type="PANTHER" id="PTHR35457:SF1">
    <property type="entry name" value="HEME A SYNTHASE"/>
    <property type="match status" value="1"/>
</dbReference>
<feature type="transmembrane region" description="Helical" evidence="12">
    <location>
        <begin position="20"/>
        <end position="41"/>
    </location>
</feature>
<evidence type="ECO:0000256" key="9">
    <source>
        <dbReference type="ARBA" id="ARBA00023136"/>
    </source>
</evidence>
<name>A0A7C9PLC3_9MICO</name>
<evidence type="ECO:0000256" key="12">
    <source>
        <dbReference type="SAM" id="Phobius"/>
    </source>
</evidence>
<protein>
    <submittedName>
        <fullName evidence="13">Heme A synthase</fullName>
    </submittedName>
</protein>
<dbReference type="AlphaFoldDB" id="A0A7C9PLC3"/>
<dbReference type="InterPro" id="IPR050450">
    <property type="entry name" value="COX15/CtaA_HemeA_synthase"/>
</dbReference>
<dbReference type="GO" id="GO:0016491">
    <property type="term" value="F:oxidoreductase activity"/>
    <property type="evidence" value="ECO:0007669"/>
    <property type="project" value="UniProtKB-KW"/>
</dbReference>
<keyword evidence="9 12" id="KW-0472">Membrane</keyword>
<feature type="transmembrane region" description="Helical" evidence="12">
    <location>
        <begin position="134"/>
        <end position="155"/>
    </location>
</feature>
<gene>
    <name evidence="13" type="ORF">G3T37_02140</name>
</gene>
<accession>A0A7C9PLC3</accession>
<comment type="caution">
    <text evidence="13">The sequence shown here is derived from an EMBL/GenBank/DDBJ whole genome shotgun (WGS) entry which is preliminary data.</text>
</comment>
<feature type="transmembrane region" description="Helical" evidence="12">
    <location>
        <begin position="282"/>
        <end position="304"/>
    </location>
</feature>
<evidence type="ECO:0000256" key="7">
    <source>
        <dbReference type="ARBA" id="ARBA00023004"/>
    </source>
</evidence>
<dbReference type="PANTHER" id="PTHR35457">
    <property type="entry name" value="HEME A SYNTHASE"/>
    <property type="match status" value="1"/>
</dbReference>
<evidence type="ECO:0000313" key="13">
    <source>
        <dbReference type="EMBL" id="NEM90154.1"/>
    </source>
</evidence>
<reference evidence="13 14" key="1">
    <citation type="journal article" date="2014" name="Int. J. Syst. Evol. Microbiol.">
        <title>Description of Galbitalea soli gen. nov., sp. nov., and Frondihabitans sucicola sp. nov.</title>
        <authorList>
            <person name="Kim S.J."/>
            <person name="Lim J.M."/>
            <person name="Ahn J.H."/>
            <person name="Weon H.Y."/>
            <person name="Hamada M."/>
            <person name="Suzuki K."/>
            <person name="Ahn T.Y."/>
            <person name="Kwon S.W."/>
        </authorList>
    </citation>
    <scope>NUCLEOTIDE SEQUENCE [LARGE SCALE GENOMIC DNA]</scope>
    <source>
        <strain evidence="13 14">NBRC 108727</strain>
    </source>
</reference>
<proteinExistence type="predicted"/>
<keyword evidence="8" id="KW-0350">Heme biosynthesis</keyword>
<keyword evidence="5 12" id="KW-1133">Transmembrane helix</keyword>
<evidence type="ECO:0000256" key="1">
    <source>
        <dbReference type="ARBA" id="ARBA00004141"/>
    </source>
</evidence>
<evidence type="ECO:0000256" key="6">
    <source>
        <dbReference type="ARBA" id="ARBA00023002"/>
    </source>
</evidence>
<dbReference type="GO" id="GO:0046872">
    <property type="term" value="F:metal ion binding"/>
    <property type="evidence" value="ECO:0007669"/>
    <property type="project" value="UniProtKB-KW"/>
</dbReference>